<name>A0A7C2IVP5_9THEO</name>
<reference evidence="2" key="1">
    <citation type="journal article" date="2020" name="mSystems">
        <title>Genome- and Community-Level Interaction Insights into Carbon Utilization and Element Cycling Functions of Hydrothermarchaeota in Hydrothermal Sediment.</title>
        <authorList>
            <person name="Zhou Z."/>
            <person name="Liu Y."/>
            <person name="Xu W."/>
            <person name="Pan J."/>
            <person name="Luo Z.H."/>
            <person name="Li M."/>
        </authorList>
    </citation>
    <scope>NUCLEOTIDE SEQUENCE [LARGE SCALE GENOMIC DNA]</scope>
    <source>
        <strain evidence="2">SpSt-300</strain>
    </source>
</reference>
<comment type="caution">
    <text evidence="2">The sequence shown here is derived from an EMBL/GenBank/DDBJ whole genome shotgun (WGS) entry which is preliminary data.</text>
</comment>
<proteinExistence type="predicted"/>
<accession>A0A7C2IVP5</accession>
<sequence>MKKQPSPQNENAAVQSAGGSPCPELRLATAYVPPQGYGKQFSPEEALQKGTLWPDLYSPYPR</sequence>
<protein>
    <submittedName>
        <fullName evidence="2">Spore coat associated protein CotJA</fullName>
    </submittedName>
</protein>
<feature type="region of interest" description="Disordered" evidence="1">
    <location>
        <begin position="1"/>
        <end position="25"/>
    </location>
</feature>
<evidence type="ECO:0000313" key="2">
    <source>
        <dbReference type="EMBL" id="HEL65500.1"/>
    </source>
</evidence>
<organism evidence="2">
    <name type="scientific">Ammonifex degensii</name>
    <dbReference type="NCBI Taxonomy" id="42838"/>
    <lineage>
        <taxon>Bacteria</taxon>
        <taxon>Bacillati</taxon>
        <taxon>Bacillota</taxon>
        <taxon>Clostridia</taxon>
        <taxon>Thermoanaerobacterales</taxon>
        <taxon>Thermoanaerobacteraceae</taxon>
        <taxon>Ammonifex</taxon>
    </lineage>
</organism>
<dbReference type="EMBL" id="DSMU01000147">
    <property type="protein sequence ID" value="HEL65500.1"/>
    <property type="molecule type" value="Genomic_DNA"/>
</dbReference>
<dbReference type="InterPro" id="IPR020256">
    <property type="entry name" value="Spore_coat_CotJA"/>
</dbReference>
<gene>
    <name evidence="2" type="ORF">ENQ34_02315</name>
</gene>
<dbReference type="Pfam" id="PF11007">
    <property type="entry name" value="CotJA"/>
    <property type="match status" value="1"/>
</dbReference>
<feature type="compositionally biased region" description="Polar residues" evidence="1">
    <location>
        <begin position="1"/>
        <end position="18"/>
    </location>
</feature>
<dbReference type="AlphaFoldDB" id="A0A7C2IVP5"/>
<evidence type="ECO:0000256" key="1">
    <source>
        <dbReference type="SAM" id="MobiDB-lite"/>
    </source>
</evidence>